<proteinExistence type="predicted"/>
<dbReference type="EMBL" id="ML178824">
    <property type="protein sequence ID" value="TFL01843.1"/>
    <property type="molecule type" value="Genomic_DNA"/>
</dbReference>
<feature type="compositionally biased region" description="Basic and acidic residues" evidence="2">
    <location>
        <begin position="85"/>
        <end position="117"/>
    </location>
</feature>
<keyword evidence="4" id="KW-1185">Reference proteome</keyword>
<evidence type="ECO:0000313" key="4">
    <source>
        <dbReference type="Proteomes" id="UP000305067"/>
    </source>
</evidence>
<protein>
    <submittedName>
        <fullName evidence="3">Zinc knuckle-domain-containing protein</fullName>
    </submittedName>
</protein>
<dbReference type="Pfam" id="PF13917">
    <property type="entry name" value="zf-CCHC_3"/>
    <property type="match status" value="1"/>
</dbReference>
<evidence type="ECO:0000313" key="3">
    <source>
        <dbReference type="EMBL" id="TFL01843.1"/>
    </source>
</evidence>
<evidence type="ECO:0000256" key="1">
    <source>
        <dbReference type="ARBA" id="ARBA00022664"/>
    </source>
</evidence>
<feature type="compositionally biased region" description="Low complexity" evidence="2">
    <location>
        <begin position="9"/>
        <end position="19"/>
    </location>
</feature>
<name>A0A5C3QIJ3_9AGAR</name>
<keyword evidence="1" id="KW-0507">mRNA processing</keyword>
<accession>A0A5C3QIJ3</accession>
<sequence length="117" mass="13364">MSKYAPHKSSSSQPRATSSTVCQKCLKTGHFIYQCKFERPYVSRPSRTELLESPAALAKLKAAGTPSVEVPDEFKNKSGVANKILADKEREREREKERTSRKRRADDEEPPTKKQRR</sequence>
<dbReference type="GO" id="GO:0008270">
    <property type="term" value="F:zinc ion binding"/>
    <property type="evidence" value="ECO:0007669"/>
    <property type="project" value="InterPro"/>
</dbReference>
<evidence type="ECO:0000256" key="2">
    <source>
        <dbReference type="SAM" id="MobiDB-lite"/>
    </source>
</evidence>
<dbReference type="InterPro" id="IPR036875">
    <property type="entry name" value="Znf_CCHC_sf"/>
</dbReference>
<feature type="non-terminal residue" evidence="3">
    <location>
        <position position="117"/>
    </location>
</feature>
<dbReference type="GO" id="GO:0006397">
    <property type="term" value="P:mRNA processing"/>
    <property type="evidence" value="ECO:0007669"/>
    <property type="project" value="UniProtKB-KW"/>
</dbReference>
<reference evidence="3 4" key="1">
    <citation type="journal article" date="2019" name="Nat. Ecol. Evol.">
        <title>Megaphylogeny resolves global patterns of mushroom evolution.</title>
        <authorList>
            <person name="Varga T."/>
            <person name="Krizsan K."/>
            <person name="Foldi C."/>
            <person name="Dima B."/>
            <person name="Sanchez-Garcia M."/>
            <person name="Sanchez-Ramirez S."/>
            <person name="Szollosi G.J."/>
            <person name="Szarkandi J.G."/>
            <person name="Papp V."/>
            <person name="Albert L."/>
            <person name="Andreopoulos W."/>
            <person name="Angelini C."/>
            <person name="Antonin V."/>
            <person name="Barry K.W."/>
            <person name="Bougher N.L."/>
            <person name="Buchanan P."/>
            <person name="Buyck B."/>
            <person name="Bense V."/>
            <person name="Catcheside P."/>
            <person name="Chovatia M."/>
            <person name="Cooper J."/>
            <person name="Damon W."/>
            <person name="Desjardin D."/>
            <person name="Finy P."/>
            <person name="Geml J."/>
            <person name="Haridas S."/>
            <person name="Hughes K."/>
            <person name="Justo A."/>
            <person name="Karasinski D."/>
            <person name="Kautmanova I."/>
            <person name="Kiss B."/>
            <person name="Kocsube S."/>
            <person name="Kotiranta H."/>
            <person name="LaButti K.M."/>
            <person name="Lechner B.E."/>
            <person name="Liimatainen K."/>
            <person name="Lipzen A."/>
            <person name="Lukacs Z."/>
            <person name="Mihaltcheva S."/>
            <person name="Morgado L.N."/>
            <person name="Niskanen T."/>
            <person name="Noordeloos M.E."/>
            <person name="Ohm R.A."/>
            <person name="Ortiz-Santana B."/>
            <person name="Ovrebo C."/>
            <person name="Racz N."/>
            <person name="Riley R."/>
            <person name="Savchenko A."/>
            <person name="Shiryaev A."/>
            <person name="Soop K."/>
            <person name="Spirin V."/>
            <person name="Szebenyi C."/>
            <person name="Tomsovsky M."/>
            <person name="Tulloss R.E."/>
            <person name="Uehling J."/>
            <person name="Grigoriev I.V."/>
            <person name="Vagvolgyi C."/>
            <person name="Papp T."/>
            <person name="Martin F.M."/>
            <person name="Miettinen O."/>
            <person name="Hibbett D.S."/>
            <person name="Nagy L.G."/>
        </authorList>
    </citation>
    <scope>NUCLEOTIDE SEQUENCE [LARGE SCALE GENOMIC DNA]</scope>
    <source>
        <strain evidence="3 4">CBS 309.79</strain>
    </source>
</reference>
<dbReference type="Proteomes" id="UP000305067">
    <property type="component" value="Unassembled WGS sequence"/>
</dbReference>
<dbReference type="SUPFAM" id="SSF57756">
    <property type="entry name" value="Retrovirus zinc finger-like domains"/>
    <property type="match status" value="1"/>
</dbReference>
<dbReference type="GO" id="GO:0003676">
    <property type="term" value="F:nucleic acid binding"/>
    <property type="evidence" value="ECO:0007669"/>
    <property type="project" value="InterPro"/>
</dbReference>
<dbReference type="AlphaFoldDB" id="A0A5C3QIJ3"/>
<gene>
    <name evidence="3" type="ORF">BDV98DRAFT_472337</name>
</gene>
<dbReference type="OrthoDB" id="437973at2759"/>
<organism evidence="3 4">
    <name type="scientific">Pterulicium gracile</name>
    <dbReference type="NCBI Taxonomy" id="1884261"/>
    <lineage>
        <taxon>Eukaryota</taxon>
        <taxon>Fungi</taxon>
        <taxon>Dikarya</taxon>
        <taxon>Basidiomycota</taxon>
        <taxon>Agaricomycotina</taxon>
        <taxon>Agaricomycetes</taxon>
        <taxon>Agaricomycetidae</taxon>
        <taxon>Agaricales</taxon>
        <taxon>Pleurotineae</taxon>
        <taxon>Pterulaceae</taxon>
        <taxon>Pterulicium</taxon>
    </lineage>
</organism>
<feature type="region of interest" description="Disordered" evidence="2">
    <location>
        <begin position="61"/>
        <end position="117"/>
    </location>
</feature>
<feature type="region of interest" description="Disordered" evidence="2">
    <location>
        <begin position="1"/>
        <end position="20"/>
    </location>
</feature>